<evidence type="ECO:0000256" key="1">
    <source>
        <dbReference type="ARBA" id="ARBA00004383"/>
    </source>
</evidence>
<dbReference type="InterPro" id="IPR051045">
    <property type="entry name" value="TonB-dependent_transducer"/>
</dbReference>
<protein>
    <recommendedName>
        <fullName evidence="11">TonB C-terminal domain-containing protein</fullName>
    </recommendedName>
</protein>
<reference evidence="12 13" key="1">
    <citation type="submission" date="2017-07" db="EMBL/GenBank/DDBJ databases">
        <title>Draft genome sequence of Prevotella copri isolated from the gut of healthy adult Indian.</title>
        <authorList>
            <person name="Das B."/>
            <person name="Bag S."/>
            <person name="Ghosh T.S."/>
        </authorList>
    </citation>
    <scope>NUCLEOTIDE SEQUENCE [LARGE SCALE GENOMIC DNA]</scope>
    <source>
        <strain evidence="12 13">Indica</strain>
    </source>
</reference>
<keyword evidence="8" id="KW-1133">Transmembrane helix</keyword>
<sequence>MEITKERTSNDRKGTTSKKSKKGNTALMQSAVDTDSIENSNIFGVVEEMPSFPGGMAALMKYIKDNLRYPEICREGAAMGRVHVVFIVNEDGSLSDIKVIRSISPELDKEAIRVVKSMPKWNPAKQNGKAVKMKYVVPVNFRPE</sequence>
<keyword evidence="7" id="KW-0653">Protein transport</keyword>
<evidence type="ECO:0000256" key="4">
    <source>
        <dbReference type="ARBA" id="ARBA00022475"/>
    </source>
</evidence>
<dbReference type="PANTHER" id="PTHR33446:SF2">
    <property type="entry name" value="PROTEIN TONB"/>
    <property type="match status" value="1"/>
</dbReference>
<dbReference type="Pfam" id="PF03544">
    <property type="entry name" value="TonB_C"/>
    <property type="match status" value="1"/>
</dbReference>
<evidence type="ECO:0000259" key="11">
    <source>
        <dbReference type="PROSITE" id="PS52015"/>
    </source>
</evidence>
<keyword evidence="3" id="KW-0813">Transport</keyword>
<dbReference type="GO" id="GO:0055085">
    <property type="term" value="P:transmembrane transport"/>
    <property type="evidence" value="ECO:0007669"/>
    <property type="project" value="InterPro"/>
</dbReference>
<name>A0AA91TGS7_9BACT</name>
<dbReference type="Proteomes" id="UP000215155">
    <property type="component" value="Unassembled WGS sequence"/>
</dbReference>
<evidence type="ECO:0000256" key="7">
    <source>
        <dbReference type="ARBA" id="ARBA00022927"/>
    </source>
</evidence>
<evidence type="ECO:0000256" key="9">
    <source>
        <dbReference type="ARBA" id="ARBA00023136"/>
    </source>
</evidence>
<comment type="subcellular location">
    <subcellularLocation>
        <location evidence="1">Cell inner membrane</location>
        <topology evidence="1">Single-pass membrane protein</topology>
        <orientation evidence="1">Periplasmic side</orientation>
    </subcellularLocation>
</comment>
<organism evidence="12 13">
    <name type="scientific">Segatella copri</name>
    <dbReference type="NCBI Taxonomy" id="165179"/>
    <lineage>
        <taxon>Bacteria</taxon>
        <taxon>Pseudomonadati</taxon>
        <taxon>Bacteroidota</taxon>
        <taxon>Bacteroidia</taxon>
        <taxon>Bacteroidales</taxon>
        <taxon>Prevotellaceae</taxon>
        <taxon>Segatella</taxon>
    </lineage>
</organism>
<dbReference type="GO" id="GO:0031992">
    <property type="term" value="F:energy transducer activity"/>
    <property type="evidence" value="ECO:0007669"/>
    <property type="project" value="TreeGrafter"/>
</dbReference>
<keyword evidence="5" id="KW-0997">Cell inner membrane</keyword>
<keyword evidence="6" id="KW-0812">Transmembrane</keyword>
<feature type="region of interest" description="Disordered" evidence="10">
    <location>
        <begin position="1"/>
        <end position="29"/>
    </location>
</feature>
<dbReference type="AlphaFoldDB" id="A0AA91TGS7"/>
<evidence type="ECO:0000256" key="10">
    <source>
        <dbReference type="SAM" id="MobiDB-lite"/>
    </source>
</evidence>
<dbReference type="FunFam" id="3.30.1150.10:FF:000002">
    <property type="entry name" value="Energy transducer TonB"/>
    <property type="match status" value="1"/>
</dbReference>
<dbReference type="NCBIfam" id="TIGR01352">
    <property type="entry name" value="tonB_Cterm"/>
    <property type="match status" value="1"/>
</dbReference>
<accession>A0AA91TGS7</accession>
<gene>
    <name evidence="12" type="ORF">CFT61_16075</name>
</gene>
<feature type="domain" description="TonB C-terminal" evidence="11">
    <location>
        <begin position="54"/>
        <end position="144"/>
    </location>
</feature>
<dbReference type="PROSITE" id="PS52015">
    <property type="entry name" value="TONB_CTD"/>
    <property type="match status" value="1"/>
</dbReference>
<keyword evidence="4" id="KW-1003">Cell membrane</keyword>
<feature type="compositionally biased region" description="Basic and acidic residues" evidence="10">
    <location>
        <begin position="1"/>
        <end position="14"/>
    </location>
</feature>
<dbReference type="EMBL" id="NMPZ01000049">
    <property type="protein sequence ID" value="OXL42512.1"/>
    <property type="molecule type" value="Genomic_DNA"/>
</dbReference>
<dbReference type="SUPFAM" id="SSF74653">
    <property type="entry name" value="TolA/TonB C-terminal domain"/>
    <property type="match status" value="1"/>
</dbReference>
<dbReference type="InterPro" id="IPR037682">
    <property type="entry name" value="TonB_C"/>
</dbReference>
<evidence type="ECO:0000313" key="12">
    <source>
        <dbReference type="EMBL" id="OXL42512.1"/>
    </source>
</evidence>
<evidence type="ECO:0000256" key="5">
    <source>
        <dbReference type="ARBA" id="ARBA00022519"/>
    </source>
</evidence>
<evidence type="ECO:0000313" key="13">
    <source>
        <dbReference type="Proteomes" id="UP000215155"/>
    </source>
</evidence>
<dbReference type="GO" id="GO:0015031">
    <property type="term" value="P:protein transport"/>
    <property type="evidence" value="ECO:0007669"/>
    <property type="project" value="UniProtKB-KW"/>
</dbReference>
<evidence type="ECO:0000256" key="2">
    <source>
        <dbReference type="ARBA" id="ARBA00006555"/>
    </source>
</evidence>
<evidence type="ECO:0000256" key="8">
    <source>
        <dbReference type="ARBA" id="ARBA00022989"/>
    </source>
</evidence>
<comment type="caution">
    <text evidence="12">The sequence shown here is derived from an EMBL/GenBank/DDBJ whole genome shotgun (WGS) entry which is preliminary data.</text>
</comment>
<keyword evidence="9" id="KW-0472">Membrane</keyword>
<evidence type="ECO:0000256" key="6">
    <source>
        <dbReference type="ARBA" id="ARBA00022692"/>
    </source>
</evidence>
<dbReference type="Gene3D" id="3.30.1150.10">
    <property type="match status" value="1"/>
</dbReference>
<proteinExistence type="inferred from homology"/>
<dbReference type="GO" id="GO:0098797">
    <property type="term" value="C:plasma membrane protein complex"/>
    <property type="evidence" value="ECO:0007669"/>
    <property type="project" value="TreeGrafter"/>
</dbReference>
<evidence type="ECO:0000256" key="3">
    <source>
        <dbReference type="ARBA" id="ARBA00022448"/>
    </source>
</evidence>
<dbReference type="InterPro" id="IPR006260">
    <property type="entry name" value="TonB/TolA_C"/>
</dbReference>
<dbReference type="PANTHER" id="PTHR33446">
    <property type="entry name" value="PROTEIN TONB-RELATED"/>
    <property type="match status" value="1"/>
</dbReference>
<comment type="similarity">
    <text evidence="2">Belongs to the TonB family.</text>
</comment>